<proteinExistence type="predicted"/>
<keyword evidence="2" id="KW-1185">Reference proteome</keyword>
<organism evidence="1 2">
    <name type="scientific">Rehaibacterium terrae</name>
    <dbReference type="NCBI Taxonomy" id="1341696"/>
    <lineage>
        <taxon>Bacteria</taxon>
        <taxon>Pseudomonadati</taxon>
        <taxon>Pseudomonadota</taxon>
        <taxon>Gammaproteobacteria</taxon>
        <taxon>Lysobacterales</taxon>
        <taxon>Lysobacteraceae</taxon>
        <taxon>Rehaibacterium</taxon>
    </lineage>
</organism>
<gene>
    <name evidence="1" type="ORF">HNQ58_000884</name>
</gene>
<dbReference type="RefSeq" id="WP_183947571.1">
    <property type="nucleotide sequence ID" value="NZ_JACHHX010000004.1"/>
</dbReference>
<evidence type="ECO:0008006" key="3">
    <source>
        <dbReference type="Google" id="ProtNLM"/>
    </source>
</evidence>
<dbReference type="InterPro" id="IPR016631">
    <property type="entry name" value="Regulatory_RpfE"/>
</dbReference>
<evidence type="ECO:0000313" key="1">
    <source>
        <dbReference type="EMBL" id="MBB5015007.1"/>
    </source>
</evidence>
<sequence length="317" mass="34024">MSALTLLLPPRSRFDGQPLPAGLGKALGRGDRLPDGQGGWRAQLQRHIGVLPRGWPVAAVTRQLDAGDAALNAWLRADPAHVRADIGTGRMLACGDLDLSLEEAQDFLRPLMPLFGDAGYPISAPVPDRWYLMLPREARLPPFAEPEDVLGDDLCDHLPAGDGGRRWRALLNEAQVILHNHPRNAGRVAAGKLPVNSLWFWGGGVLPDHVELAATAVFTREAQLAGFARLAGVRAAALPAAFAALADVAGDVAGEVLVDLRGQRDLAALERDWLAPAQRALGKAVSELVLDFADGAAWRLTGGQRWRIWRRPATLAG</sequence>
<protein>
    <recommendedName>
        <fullName evidence="3">Phosphoglycerate mutase</fullName>
    </recommendedName>
</protein>
<comment type="caution">
    <text evidence="1">The sequence shown here is derived from an EMBL/GenBank/DDBJ whole genome shotgun (WGS) entry which is preliminary data.</text>
</comment>
<reference evidence="1 2" key="1">
    <citation type="submission" date="2020-08" db="EMBL/GenBank/DDBJ databases">
        <title>Genomic Encyclopedia of Type Strains, Phase IV (KMG-IV): sequencing the most valuable type-strain genomes for metagenomic binning, comparative biology and taxonomic classification.</title>
        <authorList>
            <person name="Goeker M."/>
        </authorList>
    </citation>
    <scope>NUCLEOTIDE SEQUENCE [LARGE SCALE GENOMIC DNA]</scope>
    <source>
        <strain evidence="1 2">DSM 25897</strain>
    </source>
</reference>
<dbReference type="AlphaFoldDB" id="A0A7W7XYY7"/>
<dbReference type="EMBL" id="JACHHX010000004">
    <property type="protein sequence ID" value="MBB5015007.1"/>
    <property type="molecule type" value="Genomic_DNA"/>
</dbReference>
<accession>A0A7W7XYY7</accession>
<dbReference type="PIRSF" id="PIRSF015283">
    <property type="entry name" value="Regulatory_RpfE"/>
    <property type="match status" value="1"/>
</dbReference>
<evidence type="ECO:0000313" key="2">
    <source>
        <dbReference type="Proteomes" id="UP000519004"/>
    </source>
</evidence>
<dbReference type="Proteomes" id="UP000519004">
    <property type="component" value="Unassembled WGS sequence"/>
</dbReference>
<name>A0A7W7XYY7_9GAMM</name>